<evidence type="ECO:0000313" key="2">
    <source>
        <dbReference type="Proteomes" id="UP000298030"/>
    </source>
</evidence>
<gene>
    <name evidence="1" type="ORF">FA13DRAFT_140191</name>
</gene>
<protein>
    <submittedName>
        <fullName evidence="1">Uncharacterized protein</fullName>
    </submittedName>
</protein>
<organism evidence="1 2">
    <name type="scientific">Coprinellus micaceus</name>
    <name type="common">Glistening ink-cap mushroom</name>
    <name type="synonym">Coprinus micaceus</name>
    <dbReference type="NCBI Taxonomy" id="71717"/>
    <lineage>
        <taxon>Eukaryota</taxon>
        <taxon>Fungi</taxon>
        <taxon>Dikarya</taxon>
        <taxon>Basidiomycota</taxon>
        <taxon>Agaricomycotina</taxon>
        <taxon>Agaricomycetes</taxon>
        <taxon>Agaricomycetidae</taxon>
        <taxon>Agaricales</taxon>
        <taxon>Agaricineae</taxon>
        <taxon>Psathyrellaceae</taxon>
        <taxon>Coprinellus</taxon>
    </lineage>
</organism>
<dbReference type="Proteomes" id="UP000298030">
    <property type="component" value="Unassembled WGS sequence"/>
</dbReference>
<dbReference type="AlphaFoldDB" id="A0A4Y7SHQ7"/>
<sequence length="116" mass="12614">MAGIRLTQRRLSRSAFSLPSFSLPSFLLLLFFLLPTAAGVRVVFVVDTARTVAVRSFGRGDLLDKRHTVPGACESPLSSTYASSERLNHPASPTHTLLPSFSSAFLLETQHLLASK</sequence>
<proteinExistence type="predicted"/>
<accession>A0A4Y7SHQ7</accession>
<evidence type="ECO:0000313" key="1">
    <source>
        <dbReference type="EMBL" id="TEB21292.1"/>
    </source>
</evidence>
<name>A0A4Y7SHQ7_COPMI</name>
<reference evidence="1 2" key="1">
    <citation type="journal article" date="2019" name="Nat. Ecol. Evol.">
        <title>Megaphylogeny resolves global patterns of mushroom evolution.</title>
        <authorList>
            <person name="Varga T."/>
            <person name="Krizsan K."/>
            <person name="Foldi C."/>
            <person name="Dima B."/>
            <person name="Sanchez-Garcia M."/>
            <person name="Sanchez-Ramirez S."/>
            <person name="Szollosi G.J."/>
            <person name="Szarkandi J.G."/>
            <person name="Papp V."/>
            <person name="Albert L."/>
            <person name="Andreopoulos W."/>
            <person name="Angelini C."/>
            <person name="Antonin V."/>
            <person name="Barry K.W."/>
            <person name="Bougher N.L."/>
            <person name="Buchanan P."/>
            <person name="Buyck B."/>
            <person name="Bense V."/>
            <person name="Catcheside P."/>
            <person name="Chovatia M."/>
            <person name="Cooper J."/>
            <person name="Damon W."/>
            <person name="Desjardin D."/>
            <person name="Finy P."/>
            <person name="Geml J."/>
            <person name="Haridas S."/>
            <person name="Hughes K."/>
            <person name="Justo A."/>
            <person name="Karasinski D."/>
            <person name="Kautmanova I."/>
            <person name="Kiss B."/>
            <person name="Kocsube S."/>
            <person name="Kotiranta H."/>
            <person name="LaButti K.M."/>
            <person name="Lechner B.E."/>
            <person name="Liimatainen K."/>
            <person name="Lipzen A."/>
            <person name="Lukacs Z."/>
            <person name="Mihaltcheva S."/>
            <person name="Morgado L.N."/>
            <person name="Niskanen T."/>
            <person name="Noordeloos M.E."/>
            <person name="Ohm R.A."/>
            <person name="Ortiz-Santana B."/>
            <person name="Ovrebo C."/>
            <person name="Racz N."/>
            <person name="Riley R."/>
            <person name="Savchenko A."/>
            <person name="Shiryaev A."/>
            <person name="Soop K."/>
            <person name="Spirin V."/>
            <person name="Szebenyi C."/>
            <person name="Tomsovsky M."/>
            <person name="Tulloss R.E."/>
            <person name="Uehling J."/>
            <person name="Grigoriev I.V."/>
            <person name="Vagvolgyi C."/>
            <person name="Papp T."/>
            <person name="Martin F.M."/>
            <person name="Miettinen O."/>
            <person name="Hibbett D.S."/>
            <person name="Nagy L.G."/>
        </authorList>
    </citation>
    <scope>NUCLEOTIDE SEQUENCE [LARGE SCALE GENOMIC DNA]</scope>
    <source>
        <strain evidence="1 2">FP101781</strain>
    </source>
</reference>
<comment type="caution">
    <text evidence="1">The sequence shown here is derived from an EMBL/GenBank/DDBJ whole genome shotgun (WGS) entry which is preliminary data.</text>
</comment>
<dbReference type="EMBL" id="QPFP01000115">
    <property type="protein sequence ID" value="TEB21292.1"/>
    <property type="molecule type" value="Genomic_DNA"/>
</dbReference>
<keyword evidence="2" id="KW-1185">Reference proteome</keyword>